<name>A0A7X6B1P7_STRMQ</name>
<feature type="compositionally biased region" description="Low complexity" evidence="1">
    <location>
        <begin position="56"/>
        <end position="69"/>
    </location>
</feature>
<organism evidence="2 3">
    <name type="scientific">Streptomyces malaysiensis</name>
    <dbReference type="NCBI Taxonomy" id="92644"/>
    <lineage>
        <taxon>Bacteria</taxon>
        <taxon>Bacillati</taxon>
        <taxon>Actinomycetota</taxon>
        <taxon>Actinomycetes</taxon>
        <taxon>Kitasatosporales</taxon>
        <taxon>Streptomycetaceae</taxon>
        <taxon>Streptomyces</taxon>
        <taxon>Streptomyces violaceusniger group</taxon>
    </lineage>
</organism>
<protein>
    <submittedName>
        <fullName evidence="2">Uncharacterized protein</fullName>
    </submittedName>
</protein>
<evidence type="ECO:0000256" key="1">
    <source>
        <dbReference type="SAM" id="MobiDB-lite"/>
    </source>
</evidence>
<comment type="caution">
    <text evidence="2">The sequence shown here is derived from an EMBL/GenBank/DDBJ whole genome shotgun (WGS) entry which is preliminary data.</text>
</comment>
<feature type="compositionally biased region" description="Low complexity" evidence="1">
    <location>
        <begin position="133"/>
        <end position="148"/>
    </location>
</feature>
<dbReference type="Proteomes" id="UP000536624">
    <property type="component" value="Unassembled WGS sequence"/>
</dbReference>
<accession>A0A7X6B1P7</accession>
<dbReference type="AlphaFoldDB" id="A0A7X6B1P7"/>
<dbReference type="EMBL" id="JAALLH010000003">
    <property type="protein sequence ID" value="NIY70764.1"/>
    <property type="molecule type" value="Genomic_DNA"/>
</dbReference>
<evidence type="ECO:0000313" key="3">
    <source>
        <dbReference type="Proteomes" id="UP000536624"/>
    </source>
</evidence>
<sequence>MQVRPGCCHGQRDALGVREDVQFAALLAAINRIRPGQGAPLFARTEAASMIAEVQSTSPRAPSSSSTARCSRRHRPASVHAVNRRCAVAGDVPNVGGRCRHAQPLVSTYTTAVNTARSSHGAVPPPCGRAANDGSNGATSSQSSSATSRCDRSAPTTGIMPHCD</sequence>
<proteinExistence type="predicted"/>
<evidence type="ECO:0000313" key="2">
    <source>
        <dbReference type="EMBL" id="NIY70764.1"/>
    </source>
</evidence>
<feature type="region of interest" description="Disordered" evidence="1">
    <location>
        <begin position="55"/>
        <end position="76"/>
    </location>
</feature>
<gene>
    <name evidence="2" type="ORF">SMALB_8946</name>
</gene>
<feature type="region of interest" description="Disordered" evidence="1">
    <location>
        <begin position="117"/>
        <end position="164"/>
    </location>
</feature>
<reference evidence="2 3" key="1">
    <citation type="submission" date="2020-02" db="EMBL/GenBank/DDBJ databases">
        <title>Streptomyces malaysiensis DSM14702 (JHCC583434, PFL_A843) Genome sequencing and assembly.</title>
        <authorList>
            <person name="Samborskyy M."/>
        </authorList>
    </citation>
    <scope>NUCLEOTIDE SEQUENCE [LARGE SCALE GENOMIC DNA]</scope>
    <source>
        <strain evidence="2 3">DSM 14702</strain>
    </source>
</reference>